<evidence type="ECO:0000313" key="9">
    <source>
        <dbReference type="Proteomes" id="UP000295008"/>
    </source>
</evidence>
<comment type="similarity">
    <text evidence="3">Belongs to the Ahb/Nir family.</text>
</comment>
<evidence type="ECO:0000256" key="3">
    <source>
        <dbReference type="ARBA" id="ARBA00023457"/>
    </source>
</evidence>
<evidence type="ECO:0000259" key="6">
    <source>
        <dbReference type="Pfam" id="PF17805"/>
    </source>
</evidence>
<dbReference type="PANTHER" id="PTHR43413:SF1">
    <property type="entry name" value="SIROHEME DECARBOXYLASE NIRL SUBUNIT"/>
    <property type="match status" value="1"/>
</dbReference>
<comment type="pathway">
    <text evidence="2">Porphyrin-containing compound metabolism.</text>
</comment>
<dbReference type="Proteomes" id="UP000295008">
    <property type="component" value="Unassembled WGS sequence"/>
</dbReference>
<evidence type="ECO:0000256" key="1">
    <source>
        <dbReference type="ARBA" id="ARBA00023239"/>
    </source>
</evidence>
<dbReference type="InterPro" id="IPR050684">
    <property type="entry name" value="HTH-Siroheme_Decarb"/>
</dbReference>
<keyword evidence="9" id="KW-1185">Reference proteome</keyword>
<protein>
    <recommendedName>
        <fullName evidence="4">siroheme decarboxylase</fullName>
        <ecNumber evidence="4">4.1.1.111</ecNumber>
    </recommendedName>
</protein>
<reference evidence="8 9" key="1">
    <citation type="submission" date="2019-03" db="EMBL/GenBank/DDBJ databases">
        <title>Genomic Encyclopedia of Type Strains, Phase IV (KMG-IV): sequencing the most valuable type-strain genomes for metagenomic binning, comparative biology and taxonomic classification.</title>
        <authorList>
            <person name="Goeker M."/>
        </authorList>
    </citation>
    <scope>NUCLEOTIDE SEQUENCE [LARGE SCALE GENOMIC DNA]</scope>
    <source>
        <strain evidence="8 9">LX-B</strain>
    </source>
</reference>
<dbReference type="RefSeq" id="WP_132013881.1">
    <property type="nucleotide sequence ID" value="NZ_SLUN01000008.1"/>
</dbReference>
<dbReference type="EC" id="4.1.1.111" evidence="4"/>
<evidence type="ECO:0000256" key="5">
    <source>
        <dbReference type="ARBA" id="ARBA00048470"/>
    </source>
</evidence>
<sequence>MHLDLTDELLIREIQRDIPLNLDPYATIAEKIGCSKEEVIARLRTMRQEGSLRRIGAVLHHQVSGFTVNAMLVCKVSAGLVLAAGQQLAGLPEVSHCYQRRPQPDWPYNLYAMMHHRTRSEIEQAVAGFVGAFGIEEYELLYSIEELKKTSLVYFES</sequence>
<comment type="caution">
    <text evidence="8">The sequence shown here is derived from an EMBL/GenBank/DDBJ whole genome shotgun (WGS) entry which is preliminary data.</text>
</comment>
<name>A0A4R1RWN8_HYDET</name>
<accession>A0A4R1RWN8</accession>
<feature type="domain" description="Siroheme decarboxylase AsnC-like ligand binding" evidence="6">
    <location>
        <begin position="65"/>
        <end position="148"/>
    </location>
</feature>
<dbReference type="GO" id="GO:0016829">
    <property type="term" value="F:lyase activity"/>
    <property type="evidence" value="ECO:0007669"/>
    <property type="project" value="UniProtKB-KW"/>
</dbReference>
<feature type="domain" description="Siroheme decarboxylase NirL-like HTH" evidence="7">
    <location>
        <begin position="8"/>
        <end position="53"/>
    </location>
</feature>
<dbReference type="InterPro" id="IPR053953">
    <property type="entry name" value="NirdL-like_HTH"/>
</dbReference>
<dbReference type="EMBL" id="SLUN01000008">
    <property type="protein sequence ID" value="TCL70909.1"/>
    <property type="molecule type" value="Genomic_DNA"/>
</dbReference>
<dbReference type="SMART" id="SM00344">
    <property type="entry name" value="HTH_ASNC"/>
    <property type="match status" value="1"/>
</dbReference>
<gene>
    <name evidence="8" type="ORF">EDC14_100854</name>
</gene>
<evidence type="ECO:0000259" key="7">
    <source>
        <dbReference type="Pfam" id="PF22451"/>
    </source>
</evidence>
<dbReference type="AlphaFoldDB" id="A0A4R1RWN8"/>
<keyword evidence="8" id="KW-0238">DNA-binding</keyword>
<dbReference type="Pfam" id="PF22451">
    <property type="entry name" value="NirdL-like_HTH"/>
    <property type="match status" value="1"/>
</dbReference>
<dbReference type="Gene3D" id="3.30.70.3460">
    <property type="match status" value="1"/>
</dbReference>
<comment type="catalytic activity">
    <reaction evidence="5">
        <text>siroheme + 2 H(+) = 12,18-didecarboxysiroheme + 2 CO2</text>
        <dbReference type="Rhea" id="RHEA:19093"/>
        <dbReference type="ChEBI" id="CHEBI:15378"/>
        <dbReference type="ChEBI" id="CHEBI:16526"/>
        <dbReference type="ChEBI" id="CHEBI:60052"/>
        <dbReference type="ChEBI" id="CHEBI:140497"/>
        <dbReference type="EC" id="4.1.1.111"/>
    </reaction>
</comment>
<dbReference type="OrthoDB" id="9806536at2"/>
<dbReference type="InterPro" id="IPR040523">
    <property type="entry name" value="AsnC_trans_reg2"/>
</dbReference>
<dbReference type="Pfam" id="PF17805">
    <property type="entry name" value="AsnC_trans_reg2"/>
    <property type="match status" value="1"/>
</dbReference>
<dbReference type="InterPro" id="IPR019888">
    <property type="entry name" value="Tscrpt_reg_AsnC-like"/>
</dbReference>
<dbReference type="GO" id="GO:0003677">
    <property type="term" value="F:DNA binding"/>
    <property type="evidence" value="ECO:0007669"/>
    <property type="project" value="UniProtKB-KW"/>
</dbReference>
<keyword evidence="1" id="KW-0456">Lyase</keyword>
<evidence type="ECO:0000256" key="2">
    <source>
        <dbReference type="ARBA" id="ARBA00023444"/>
    </source>
</evidence>
<organism evidence="8 9">
    <name type="scientific">Hydrogenispora ethanolica</name>
    <dbReference type="NCBI Taxonomy" id="1082276"/>
    <lineage>
        <taxon>Bacteria</taxon>
        <taxon>Bacillati</taxon>
        <taxon>Bacillota</taxon>
        <taxon>Hydrogenispora</taxon>
    </lineage>
</organism>
<proteinExistence type="inferred from homology"/>
<dbReference type="PANTHER" id="PTHR43413">
    <property type="entry name" value="TRANSCRIPTIONAL REGULATOR, ASNC FAMILY"/>
    <property type="match status" value="1"/>
</dbReference>
<evidence type="ECO:0000313" key="8">
    <source>
        <dbReference type="EMBL" id="TCL70909.1"/>
    </source>
</evidence>
<evidence type="ECO:0000256" key="4">
    <source>
        <dbReference type="ARBA" id="ARBA00023471"/>
    </source>
</evidence>